<dbReference type="GO" id="GO:0016020">
    <property type="term" value="C:membrane"/>
    <property type="evidence" value="ECO:0007669"/>
    <property type="project" value="TreeGrafter"/>
</dbReference>
<keyword evidence="1" id="KW-0732">Signal</keyword>
<name>A0A2W5VKZ6_9CAUL</name>
<evidence type="ECO:0000313" key="3">
    <source>
        <dbReference type="EMBL" id="PZR36005.1"/>
    </source>
</evidence>
<feature type="signal peptide" evidence="1">
    <location>
        <begin position="1"/>
        <end position="21"/>
    </location>
</feature>
<dbReference type="RefSeq" id="WP_304275009.1">
    <property type="nucleotide sequence ID" value="NZ_QFQZ01000010.1"/>
</dbReference>
<dbReference type="AlphaFoldDB" id="A0A2W5VKZ6"/>
<dbReference type="EMBL" id="QFQZ01000010">
    <property type="protein sequence ID" value="PZR36005.1"/>
    <property type="molecule type" value="Genomic_DNA"/>
</dbReference>
<sequence length="336" mass="36945">MRHLPICVLALTALLPSLALARETPPKMTAGSSPELLDRRLIDIGGGRRLNMVCIGEGAPTLVFEQGLGGTILDWQYIQADLSKTNRTCFYDRAGYGQSPASDQPRTPKNVTDDLHALLRKAGVRTPVVLIGHSIGGRYAPYYYERFPADVAGMVLVDPGFYGQDDLNLSAPDQALFDSLRDKAYAKWSNCAAKARGHEITLEAPQDCFRANLPYYTRDEAARMLPVYQRPERWETIASEYGHIDEDKGPQKDWGDLPLLVLTRTAFPPTPGASDAFNQSVEAVLKRGHAALAARSSRGRNITVPDSNHYMQANQPAPVLAAIRDFLAEVSARPAR</sequence>
<feature type="domain" description="AB hydrolase-1" evidence="2">
    <location>
        <begin position="67"/>
        <end position="321"/>
    </location>
</feature>
<protein>
    <recommendedName>
        <fullName evidence="2">AB hydrolase-1 domain-containing protein</fullName>
    </recommendedName>
</protein>
<accession>A0A2W5VKZ6</accession>
<dbReference type="InterPro" id="IPR050266">
    <property type="entry name" value="AB_hydrolase_sf"/>
</dbReference>
<dbReference type="InterPro" id="IPR029058">
    <property type="entry name" value="AB_hydrolase_fold"/>
</dbReference>
<evidence type="ECO:0000259" key="2">
    <source>
        <dbReference type="Pfam" id="PF12697"/>
    </source>
</evidence>
<evidence type="ECO:0000313" key="4">
    <source>
        <dbReference type="Proteomes" id="UP000249393"/>
    </source>
</evidence>
<gene>
    <name evidence="3" type="ORF">DI526_05285</name>
</gene>
<dbReference type="InterPro" id="IPR000073">
    <property type="entry name" value="AB_hydrolase_1"/>
</dbReference>
<dbReference type="SUPFAM" id="SSF53474">
    <property type="entry name" value="alpha/beta-Hydrolases"/>
    <property type="match status" value="1"/>
</dbReference>
<dbReference type="PANTHER" id="PTHR43798:SF33">
    <property type="entry name" value="HYDROLASE, PUTATIVE (AFU_ORTHOLOGUE AFUA_2G14860)-RELATED"/>
    <property type="match status" value="1"/>
</dbReference>
<dbReference type="Gene3D" id="3.40.50.1820">
    <property type="entry name" value="alpha/beta hydrolase"/>
    <property type="match status" value="1"/>
</dbReference>
<organism evidence="3 4">
    <name type="scientific">Caulobacter segnis</name>
    <dbReference type="NCBI Taxonomy" id="88688"/>
    <lineage>
        <taxon>Bacteria</taxon>
        <taxon>Pseudomonadati</taxon>
        <taxon>Pseudomonadota</taxon>
        <taxon>Alphaproteobacteria</taxon>
        <taxon>Caulobacterales</taxon>
        <taxon>Caulobacteraceae</taxon>
        <taxon>Caulobacter</taxon>
    </lineage>
</organism>
<comment type="caution">
    <text evidence="3">The sequence shown here is derived from an EMBL/GenBank/DDBJ whole genome shotgun (WGS) entry which is preliminary data.</text>
</comment>
<evidence type="ECO:0000256" key="1">
    <source>
        <dbReference type="SAM" id="SignalP"/>
    </source>
</evidence>
<proteinExistence type="predicted"/>
<reference evidence="3 4" key="1">
    <citation type="submission" date="2017-08" db="EMBL/GenBank/DDBJ databases">
        <title>Infants hospitalized years apart are colonized by the same room-sourced microbial strains.</title>
        <authorList>
            <person name="Brooks B."/>
            <person name="Olm M.R."/>
            <person name="Firek B.A."/>
            <person name="Baker R."/>
            <person name="Thomas B.C."/>
            <person name="Morowitz M.J."/>
            <person name="Banfield J.F."/>
        </authorList>
    </citation>
    <scope>NUCLEOTIDE SEQUENCE [LARGE SCALE GENOMIC DNA]</scope>
    <source>
        <strain evidence="3">S2_003_000_R2_4</strain>
    </source>
</reference>
<dbReference type="Proteomes" id="UP000249393">
    <property type="component" value="Unassembled WGS sequence"/>
</dbReference>
<dbReference type="PANTHER" id="PTHR43798">
    <property type="entry name" value="MONOACYLGLYCEROL LIPASE"/>
    <property type="match status" value="1"/>
</dbReference>
<dbReference type="Pfam" id="PF12697">
    <property type="entry name" value="Abhydrolase_6"/>
    <property type="match status" value="1"/>
</dbReference>
<feature type="chain" id="PRO_5015989951" description="AB hydrolase-1 domain-containing protein" evidence="1">
    <location>
        <begin position="22"/>
        <end position="336"/>
    </location>
</feature>